<evidence type="ECO:0000313" key="2">
    <source>
        <dbReference type="EMBL" id="CAB4544587.1"/>
    </source>
</evidence>
<keyword evidence="1" id="KW-1133">Transmembrane helix</keyword>
<evidence type="ECO:0000256" key="1">
    <source>
        <dbReference type="SAM" id="Phobius"/>
    </source>
</evidence>
<protein>
    <submittedName>
        <fullName evidence="2">Unannotated protein</fullName>
    </submittedName>
</protein>
<feature type="transmembrane region" description="Helical" evidence="1">
    <location>
        <begin position="16"/>
        <end position="35"/>
    </location>
</feature>
<accession>A0A6J6C0U3</accession>
<dbReference type="AlphaFoldDB" id="A0A6J6C0U3"/>
<reference evidence="2" key="1">
    <citation type="submission" date="2020-05" db="EMBL/GenBank/DDBJ databases">
        <authorList>
            <person name="Chiriac C."/>
            <person name="Salcher M."/>
            <person name="Ghai R."/>
            <person name="Kavagutti S V."/>
        </authorList>
    </citation>
    <scope>NUCLEOTIDE SEQUENCE</scope>
</reference>
<sequence>MGPVTGRPIDRRPRAAGRWSAGLVALVITCGVLAGCSRDESAVPPTVDQREAAATLSTNPFIPENVNIGDCVSALPRPGCGNEIRGDSHSMLTFGVLMAGLAFIGWRIARSVRRRDGGPARPPADRAQPS</sequence>
<keyword evidence="1" id="KW-0472">Membrane</keyword>
<proteinExistence type="predicted"/>
<dbReference type="EMBL" id="CAEZSR010000011">
    <property type="protein sequence ID" value="CAB4544587.1"/>
    <property type="molecule type" value="Genomic_DNA"/>
</dbReference>
<keyword evidence="1" id="KW-0812">Transmembrane</keyword>
<organism evidence="2">
    <name type="scientific">freshwater metagenome</name>
    <dbReference type="NCBI Taxonomy" id="449393"/>
    <lineage>
        <taxon>unclassified sequences</taxon>
        <taxon>metagenomes</taxon>
        <taxon>ecological metagenomes</taxon>
    </lineage>
</organism>
<name>A0A6J6C0U3_9ZZZZ</name>
<feature type="transmembrane region" description="Helical" evidence="1">
    <location>
        <begin position="91"/>
        <end position="109"/>
    </location>
</feature>
<gene>
    <name evidence="2" type="ORF">UFOPK1493_00559</name>
</gene>